<reference evidence="1 2" key="1">
    <citation type="journal article" date="2016" name="Nat. Commun.">
        <title>Thousands of microbial genomes shed light on interconnected biogeochemical processes in an aquifer system.</title>
        <authorList>
            <person name="Anantharaman K."/>
            <person name="Brown C.T."/>
            <person name="Hug L.A."/>
            <person name="Sharon I."/>
            <person name="Castelle C.J."/>
            <person name="Probst A.J."/>
            <person name="Thomas B.C."/>
            <person name="Singh A."/>
            <person name="Wilkins M.J."/>
            <person name="Karaoz U."/>
            <person name="Brodie E.L."/>
            <person name="Williams K.H."/>
            <person name="Hubbard S.S."/>
            <person name="Banfield J.F."/>
        </authorList>
    </citation>
    <scope>NUCLEOTIDE SEQUENCE [LARGE SCALE GENOMIC DNA]</scope>
</reference>
<dbReference type="AlphaFoldDB" id="A0A1G2MG72"/>
<accession>A0A1G2MG72</accession>
<proteinExistence type="predicted"/>
<sequence>MLEVDGSFVCLLYYVEEKKQMKKLSQERLVGDTKRVIENPFWIPGLETDVSYERIHDDHDGTKEGRIIIQIDKMGDIWFTTDKHHGSAMRFRTSVGGGMSERVRSALMILAYAIKLDNEERPQE</sequence>
<dbReference type="EMBL" id="MHRK01000058">
    <property type="protein sequence ID" value="OHA22159.1"/>
    <property type="molecule type" value="Genomic_DNA"/>
</dbReference>
<comment type="caution">
    <text evidence="1">The sequence shown here is derived from an EMBL/GenBank/DDBJ whole genome shotgun (WGS) entry which is preliminary data.</text>
</comment>
<evidence type="ECO:0000313" key="2">
    <source>
        <dbReference type="Proteomes" id="UP000177130"/>
    </source>
</evidence>
<protein>
    <submittedName>
        <fullName evidence="1">Uncharacterized protein</fullName>
    </submittedName>
</protein>
<gene>
    <name evidence="1" type="ORF">A3C72_02280</name>
</gene>
<dbReference type="Proteomes" id="UP000177130">
    <property type="component" value="Unassembled WGS sequence"/>
</dbReference>
<evidence type="ECO:0000313" key="1">
    <source>
        <dbReference type="EMBL" id="OHA22159.1"/>
    </source>
</evidence>
<organism evidence="1 2">
    <name type="scientific">Candidatus Taylorbacteria bacterium RIFCSPHIGHO2_02_FULL_43_32b</name>
    <dbReference type="NCBI Taxonomy" id="1802306"/>
    <lineage>
        <taxon>Bacteria</taxon>
        <taxon>Candidatus Tayloriibacteriota</taxon>
    </lineage>
</organism>
<name>A0A1G2MG72_9BACT</name>